<dbReference type="VEuPathDB" id="FungiDB:H257_18197"/>
<proteinExistence type="predicted"/>
<dbReference type="AlphaFoldDB" id="W4FDL9"/>
<accession>W4FDL9</accession>
<dbReference type="RefSeq" id="XP_009845514.1">
    <property type="nucleotide sequence ID" value="XM_009847212.1"/>
</dbReference>
<dbReference type="STRING" id="112090.W4FDL9"/>
<protein>
    <submittedName>
        <fullName evidence="1">Uncharacterized protein</fullName>
    </submittedName>
</protein>
<dbReference type="GeneID" id="20820193"/>
<reference evidence="1" key="1">
    <citation type="submission" date="2013-12" db="EMBL/GenBank/DDBJ databases">
        <title>The Genome Sequence of Aphanomyces astaci APO3.</title>
        <authorList>
            <consortium name="The Broad Institute Genomics Platform"/>
            <person name="Russ C."/>
            <person name="Tyler B."/>
            <person name="van West P."/>
            <person name="Dieguez-Uribeondo J."/>
            <person name="Young S.K."/>
            <person name="Zeng Q."/>
            <person name="Gargeya S."/>
            <person name="Fitzgerald M."/>
            <person name="Abouelleil A."/>
            <person name="Alvarado L."/>
            <person name="Chapman S.B."/>
            <person name="Gainer-Dewar J."/>
            <person name="Goldberg J."/>
            <person name="Griggs A."/>
            <person name="Gujja S."/>
            <person name="Hansen M."/>
            <person name="Howarth C."/>
            <person name="Imamovic A."/>
            <person name="Ireland A."/>
            <person name="Larimer J."/>
            <person name="McCowan C."/>
            <person name="Murphy C."/>
            <person name="Pearson M."/>
            <person name="Poon T.W."/>
            <person name="Priest M."/>
            <person name="Roberts A."/>
            <person name="Saif S."/>
            <person name="Shea T."/>
            <person name="Sykes S."/>
            <person name="Wortman J."/>
            <person name="Nusbaum C."/>
            <person name="Birren B."/>
        </authorList>
    </citation>
    <scope>NUCLEOTIDE SEQUENCE [LARGE SCALE GENOMIC DNA]</scope>
    <source>
        <strain evidence="1">APO3</strain>
    </source>
</reference>
<gene>
    <name evidence="1" type="ORF">H257_18197</name>
</gene>
<dbReference type="EMBL" id="KI913256">
    <property type="protein sequence ID" value="ETV64989.1"/>
    <property type="molecule type" value="Genomic_DNA"/>
</dbReference>
<sequence length="183" mass="20575">MVLFGQNKNTPATNKVFADVSLQTEHTTTTMATHCTAWDVVHRKELETLSQFLHNSGLAHWRAAKRVLRYLRGTSLHGFMLGGRDYVSKPFLSAYVDANYAMCPDTRRCVGGFLILFFARQNRYELPPEFPKSSQVTRHGRRVNSICNNTIVAPYPAEFAAFFKHFEAKLLGMSNGVVSSTAP</sequence>
<dbReference type="PANTHER" id="PTHR11439">
    <property type="entry name" value="GAG-POL-RELATED RETROTRANSPOSON"/>
    <property type="match status" value="1"/>
</dbReference>
<organism evidence="1">
    <name type="scientific">Aphanomyces astaci</name>
    <name type="common">Crayfish plague agent</name>
    <dbReference type="NCBI Taxonomy" id="112090"/>
    <lineage>
        <taxon>Eukaryota</taxon>
        <taxon>Sar</taxon>
        <taxon>Stramenopiles</taxon>
        <taxon>Oomycota</taxon>
        <taxon>Saprolegniomycetes</taxon>
        <taxon>Saprolegniales</taxon>
        <taxon>Verrucalvaceae</taxon>
        <taxon>Aphanomyces</taxon>
    </lineage>
</organism>
<name>W4FDL9_APHAT</name>
<dbReference type="OrthoDB" id="107090at2759"/>
<dbReference type="PANTHER" id="PTHR11439:SF511">
    <property type="match status" value="1"/>
</dbReference>
<evidence type="ECO:0000313" key="1">
    <source>
        <dbReference type="EMBL" id="ETV64989.1"/>
    </source>
</evidence>